<dbReference type="InterPro" id="IPR029787">
    <property type="entry name" value="Nucleotide_cyclase"/>
</dbReference>
<dbReference type="InterPro" id="IPR043128">
    <property type="entry name" value="Rev_trsase/Diguanyl_cyclase"/>
</dbReference>
<evidence type="ECO:0000259" key="1">
    <source>
        <dbReference type="PROSITE" id="PS50887"/>
    </source>
</evidence>
<dbReference type="EMBL" id="MCRJ01000052">
    <property type="protein sequence ID" value="ODN70392.1"/>
    <property type="molecule type" value="Genomic_DNA"/>
</dbReference>
<proteinExistence type="predicted"/>
<reference evidence="2 3" key="1">
    <citation type="submission" date="2016-07" db="EMBL/GenBank/DDBJ databases">
        <title>Draft Genome Sequence of Methylobrevis pamukkalensis PK2.</title>
        <authorList>
            <person name="Vasilenko O.V."/>
            <person name="Doronina N.V."/>
            <person name="Shmareva M.N."/>
            <person name="Tarlachkov S.V."/>
            <person name="Mustakhimov I."/>
            <person name="Trotsenko Y.A."/>
        </authorList>
    </citation>
    <scope>NUCLEOTIDE SEQUENCE [LARGE SCALE GENOMIC DNA]</scope>
    <source>
        <strain evidence="2 3">PK2</strain>
    </source>
</reference>
<dbReference type="InterPro" id="IPR000160">
    <property type="entry name" value="GGDEF_dom"/>
</dbReference>
<comment type="caution">
    <text evidence="2">The sequence shown here is derived from an EMBL/GenBank/DDBJ whole genome shotgun (WGS) entry which is preliminary data.</text>
</comment>
<dbReference type="Pfam" id="PF00990">
    <property type="entry name" value="GGDEF"/>
    <property type="match status" value="1"/>
</dbReference>
<keyword evidence="3" id="KW-1185">Reference proteome</keyword>
<organism evidence="2 3">
    <name type="scientific">Methylobrevis pamukkalensis</name>
    <dbReference type="NCBI Taxonomy" id="1439726"/>
    <lineage>
        <taxon>Bacteria</taxon>
        <taxon>Pseudomonadati</taxon>
        <taxon>Pseudomonadota</taxon>
        <taxon>Alphaproteobacteria</taxon>
        <taxon>Hyphomicrobiales</taxon>
        <taxon>Pleomorphomonadaceae</taxon>
        <taxon>Methylobrevis</taxon>
    </lineage>
</organism>
<dbReference type="PROSITE" id="PS50887">
    <property type="entry name" value="GGDEF"/>
    <property type="match status" value="1"/>
</dbReference>
<dbReference type="SMART" id="SM00267">
    <property type="entry name" value="GGDEF"/>
    <property type="match status" value="1"/>
</dbReference>
<dbReference type="Gene3D" id="3.30.70.270">
    <property type="match status" value="1"/>
</dbReference>
<evidence type="ECO:0000313" key="3">
    <source>
        <dbReference type="Proteomes" id="UP000094622"/>
    </source>
</evidence>
<dbReference type="RefSeq" id="WP_083255671.1">
    <property type="nucleotide sequence ID" value="NZ_MCRJ01000052.1"/>
</dbReference>
<sequence length="228" mass="25198">MYANSGETEAVIIVDQGRYLGVLSSASLLKLVNEKRLTMAQDQNPLTRLPGNLSINNHLVDAAEPKGVNRLFCYFDFNHFKAFNDHYGFRQGDRAIMLFADILRRHMGMGFLGHVGGDDFFAGVKDMSVDRVVALARAVVEDYRAEITSFYAAGDRERGFLLANDRQGDEQIYPLMTCSAAVVEIGAGEFIDDFVALSRRIAEAKRAAKLAPDAIAIRRAPSYLSQPG</sequence>
<dbReference type="OrthoDB" id="1673646at2"/>
<feature type="domain" description="GGDEF" evidence="1">
    <location>
        <begin position="68"/>
        <end position="226"/>
    </location>
</feature>
<gene>
    <name evidence="2" type="ORF">A6302_02313</name>
</gene>
<dbReference type="AlphaFoldDB" id="A0A1E3H254"/>
<protein>
    <submittedName>
        <fullName evidence="2">RNase II stability modulator</fullName>
    </submittedName>
</protein>
<dbReference type="SUPFAM" id="SSF55073">
    <property type="entry name" value="Nucleotide cyclase"/>
    <property type="match status" value="1"/>
</dbReference>
<evidence type="ECO:0000313" key="2">
    <source>
        <dbReference type="EMBL" id="ODN70392.1"/>
    </source>
</evidence>
<name>A0A1E3H254_9HYPH</name>
<dbReference type="Proteomes" id="UP000094622">
    <property type="component" value="Unassembled WGS sequence"/>
</dbReference>
<accession>A0A1E3H254</accession>